<protein>
    <submittedName>
        <fullName evidence="2">Uncharacterized protein</fullName>
    </submittedName>
</protein>
<reference evidence="2" key="1">
    <citation type="journal article" date="2012" name="Proc. Natl. Acad. Sci. U.S.A.">
        <title>Antigenic diversity is generated by distinct evolutionary mechanisms in African trypanosome species.</title>
        <authorList>
            <person name="Jackson A.P."/>
            <person name="Berry A."/>
            <person name="Aslett M."/>
            <person name="Allison H.C."/>
            <person name="Burton P."/>
            <person name="Vavrova-Anderson J."/>
            <person name="Brown R."/>
            <person name="Browne H."/>
            <person name="Corton N."/>
            <person name="Hauser H."/>
            <person name="Gamble J."/>
            <person name="Gilderthorp R."/>
            <person name="Marcello L."/>
            <person name="McQuillan J."/>
            <person name="Otto T.D."/>
            <person name="Quail M.A."/>
            <person name="Sanders M.J."/>
            <person name="van Tonder A."/>
            <person name="Ginger M.L."/>
            <person name="Field M.C."/>
            <person name="Barry J.D."/>
            <person name="Hertz-Fowler C."/>
            <person name="Berriman M."/>
        </authorList>
    </citation>
    <scope>NUCLEOTIDE SEQUENCE</scope>
    <source>
        <strain evidence="2">Y486</strain>
    </source>
</reference>
<feature type="compositionally biased region" description="Polar residues" evidence="1">
    <location>
        <begin position="135"/>
        <end position="148"/>
    </location>
</feature>
<dbReference type="VEuPathDB" id="TriTrypDB:TvY486_1009860"/>
<evidence type="ECO:0000313" key="2">
    <source>
        <dbReference type="EMBL" id="CCC51941.1"/>
    </source>
</evidence>
<feature type="compositionally biased region" description="Basic and acidic residues" evidence="1">
    <location>
        <begin position="155"/>
        <end position="173"/>
    </location>
</feature>
<proteinExistence type="predicted"/>
<dbReference type="AlphaFoldDB" id="G0U7T3"/>
<accession>G0U7T3</accession>
<sequence length="370" mass="39635">MLLDNYCNTHGRLVSKQRRPTAVAQFLNNFSLEERHTVTNILLSLGLRMYGCAVPSTPADISTLRSALDMELVVRARGRDEGTKAIAAVATHSSGCPNSSPDAEQRHLAPGPNAQEAFTLVDGEPLPRPFAVAANNETVRSTPTQPNSGDIPDAEEGHANDTEGAKFETKHQESEAMYGFGEQARRGNAGEQRSVDHLNSEYPADAGVEIKQGGCRTALDFVIREALSLSLGDHAPIIHVHPEGVGLTPSSPSTSPSANALNLQTAECSLEPGEVSEKKTVALQKTLSSSSSALPPLFCNNVEVYPMDFCKSLIRHIELTNGVRQNPILVAASLPQSLAVFTLYSSFSSLYKSLLVSYHVSAATGTEFPL</sequence>
<organism evidence="2">
    <name type="scientific">Trypanosoma vivax (strain Y486)</name>
    <dbReference type="NCBI Taxonomy" id="1055687"/>
    <lineage>
        <taxon>Eukaryota</taxon>
        <taxon>Discoba</taxon>
        <taxon>Euglenozoa</taxon>
        <taxon>Kinetoplastea</taxon>
        <taxon>Metakinetoplastina</taxon>
        <taxon>Trypanosomatida</taxon>
        <taxon>Trypanosomatidae</taxon>
        <taxon>Trypanosoma</taxon>
        <taxon>Duttonella</taxon>
    </lineage>
</organism>
<name>G0U7T3_TRYVY</name>
<gene>
    <name evidence="2" type="ORF">TVY486_1009860</name>
</gene>
<evidence type="ECO:0000256" key="1">
    <source>
        <dbReference type="SAM" id="MobiDB-lite"/>
    </source>
</evidence>
<feature type="region of interest" description="Disordered" evidence="1">
    <location>
        <begin position="134"/>
        <end position="173"/>
    </location>
</feature>
<dbReference type="EMBL" id="HE573026">
    <property type="protein sequence ID" value="CCC51941.1"/>
    <property type="molecule type" value="Genomic_DNA"/>
</dbReference>